<feature type="region of interest" description="Disordered" evidence="1">
    <location>
        <begin position="30"/>
        <end position="75"/>
    </location>
</feature>
<name>A0ABU3KDP4_9BACT</name>
<reference evidence="2 3" key="1">
    <citation type="journal article" date="2023" name="ISME J.">
        <title>Cultivation and genomic characterization of novel and ubiquitous marine nitrite-oxidizing bacteria from the Nitrospirales.</title>
        <authorList>
            <person name="Mueller A.J."/>
            <person name="Daebeler A."/>
            <person name="Herbold C.W."/>
            <person name="Kirkegaard R.H."/>
            <person name="Daims H."/>
        </authorList>
    </citation>
    <scope>NUCLEOTIDE SEQUENCE [LARGE SCALE GENOMIC DNA]</scope>
    <source>
        <strain evidence="2 3">EB</strain>
    </source>
</reference>
<evidence type="ECO:0000313" key="3">
    <source>
        <dbReference type="Proteomes" id="UP001250932"/>
    </source>
</evidence>
<comment type="caution">
    <text evidence="2">The sequence shown here is derived from an EMBL/GenBank/DDBJ whole genome shotgun (WGS) entry which is preliminary data.</text>
</comment>
<evidence type="ECO:0000313" key="2">
    <source>
        <dbReference type="EMBL" id="MDT7044217.1"/>
    </source>
</evidence>
<evidence type="ECO:0000256" key="1">
    <source>
        <dbReference type="SAM" id="MobiDB-lite"/>
    </source>
</evidence>
<accession>A0ABU3KDP4</accession>
<keyword evidence="3" id="KW-1185">Reference proteome</keyword>
<dbReference type="RefSeq" id="WP_313834802.1">
    <property type="nucleotide sequence ID" value="NZ_JAQOUE010000002.1"/>
</dbReference>
<dbReference type="EMBL" id="JAQOUE010000002">
    <property type="protein sequence ID" value="MDT7044217.1"/>
    <property type="molecule type" value="Genomic_DNA"/>
</dbReference>
<gene>
    <name evidence="2" type="ORF">PPG34_17840</name>
</gene>
<proteinExistence type="predicted"/>
<sequence length="75" mass="8289">MRAFAPTRRGTFVSAKVPKTMFACARNDRELGHLPESGWRGNSLRGAKPPLRSHSPRRDVGFGTAAQPRPTQETD</sequence>
<organism evidence="2 3">
    <name type="scientific">Candidatus Nitronereus thalassa</name>
    <dbReference type="NCBI Taxonomy" id="3020898"/>
    <lineage>
        <taxon>Bacteria</taxon>
        <taxon>Pseudomonadati</taxon>
        <taxon>Nitrospirota</taxon>
        <taxon>Nitrospiria</taxon>
        <taxon>Nitrospirales</taxon>
        <taxon>Nitrospiraceae</taxon>
        <taxon>Candidatus Nitronereus</taxon>
    </lineage>
</organism>
<protein>
    <submittedName>
        <fullName evidence="2">Uncharacterized protein</fullName>
    </submittedName>
</protein>
<dbReference type="Proteomes" id="UP001250932">
    <property type="component" value="Unassembled WGS sequence"/>
</dbReference>